<dbReference type="InterPro" id="IPR036820">
    <property type="entry name" value="Archease_dom_sf"/>
</dbReference>
<accession>A0A811TA70</accession>
<dbReference type="GO" id="GO:0046872">
    <property type="term" value="F:metal ion binding"/>
    <property type="evidence" value="ECO:0007669"/>
    <property type="project" value="UniProtKB-KW"/>
</dbReference>
<evidence type="ECO:0000313" key="6">
    <source>
        <dbReference type="EMBL" id="CAD6491467.1"/>
    </source>
</evidence>
<sequence>MAASFDYFEHVADIGVIGTGNTLAEAFVGGAQGLFNVMVDIDQVDGPRCIDIICSAFDIQELYIEWLNTLLSEADINGMVFCRFNIDQLTENTLHGHAFGETINAMKHHIKTEVKGATYSMLSIEKVNDKFVVKCVVDV</sequence>
<dbReference type="PANTHER" id="PTHR12682:SF11">
    <property type="entry name" value="PROTEIN ARCHEASE"/>
    <property type="match status" value="1"/>
</dbReference>
<gene>
    <name evidence="6" type="ORF">ANIMEMIM_00139</name>
</gene>
<evidence type="ECO:0000313" key="7">
    <source>
        <dbReference type="Proteomes" id="UP000637195"/>
    </source>
</evidence>
<dbReference type="GO" id="GO:0008033">
    <property type="term" value="P:tRNA processing"/>
    <property type="evidence" value="ECO:0007669"/>
    <property type="project" value="UniProtKB-KW"/>
</dbReference>
<evidence type="ECO:0000256" key="4">
    <source>
        <dbReference type="ARBA" id="ARBA00022837"/>
    </source>
</evidence>
<keyword evidence="4" id="KW-0106">Calcium</keyword>
<organism evidence="6 7">
    <name type="scientific">Candidatus Argoarchaeum ethanivorans</name>
    <dbReference type="NCBI Taxonomy" id="2608793"/>
    <lineage>
        <taxon>Archaea</taxon>
        <taxon>Methanobacteriati</taxon>
        <taxon>Methanobacteriota</taxon>
        <taxon>Stenosarchaea group</taxon>
        <taxon>Methanomicrobia</taxon>
        <taxon>Methanosarcinales</taxon>
        <taxon>Methanosarcinales incertae sedis</taxon>
        <taxon>GOM Arc I cluster</taxon>
        <taxon>Candidatus Argoarchaeum</taxon>
    </lineage>
</organism>
<keyword evidence="3" id="KW-0479">Metal-binding</keyword>
<reference evidence="6" key="1">
    <citation type="submission" date="2020-10" db="EMBL/GenBank/DDBJ databases">
        <authorList>
            <person name="Hahn C.J."/>
            <person name="Laso-Perez R."/>
            <person name="Vulcano F."/>
            <person name="Vaziourakis K.-M."/>
            <person name="Stokke R."/>
            <person name="Steen I.H."/>
            <person name="Teske A."/>
            <person name="Boetius A."/>
            <person name="Liebeke M."/>
            <person name="Amann R."/>
            <person name="Knittel K."/>
        </authorList>
    </citation>
    <scope>NUCLEOTIDE SEQUENCE</scope>
    <source>
        <strain evidence="6">Gfbio:e3339647-f889-4370-9287-4fb5cb688e4c:AG393N10_GoMArc1</strain>
    </source>
</reference>
<keyword evidence="2" id="KW-0819">tRNA processing</keyword>
<dbReference type="PANTHER" id="PTHR12682">
    <property type="entry name" value="ARCHEASE"/>
    <property type="match status" value="1"/>
</dbReference>
<evidence type="ECO:0000256" key="2">
    <source>
        <dbReference type="ARBA" id="ARBA00022694"/>
    </source>
</evidence>
<evidence type="ECO:0000256" key="3">
    <source>
        <dbReference type="ARBA" id="ARBA00022723"/>
    </source>
</evidence>
<dbReference type="InterPro" id="IPR023572">
    <property type="entry name" value="Archease_dom"/>
</dbReference>
<dbReference type="SUPFAM" id="SSF69819">
    <property type="entry name" value="MTH1598-like"/>
    <property type="match status" value="1"/>
</dbReference>
<evidence type="ECO:0000256" key="1">
    <source>
        <dbReference type="ARBA" id="ARBA00007963"/>
    </source>
</evidence>
<feature type="domain" description="Archease" evidence="5">
    <location>
        <begin position="5"/>
        <end position="139"/>
    </location>
</feature>
<protein>
    <submittedName>
        <fullName evidence="6">Protein archease</fullName>
    </submittedName>
</protein>
<dbReference type="Pfam" id="PF01951">
    <property type="entry name" value="Archease"/>
    <property type="match status" value="1"/>
</dbReference>
<dbReference type="EMBL" id="CAJHIM010000006">
    <property type="protein sequence ID" value="CAD6491467.1"/>
    <property type="molecule type" value="Genomic_DNA"/>
</dbReference>
<evidence type="ECO:0000259" key="5">
    <source>
        <dbReference type="Pfam" id="PF01951"/>
    </source>
</evidence>
<proteinExistence type="inferred from homology"/>
<name>A0A811TA70_9EURY</name>
<comment type="caution">
    <text evidence="6">The sequence shown here is derived from an EMBL/GenBank/DDBJ whole genome shotgun (WGS) entry which is preliminary data.</text>
</comment>
<dbReference type="InterPro" id="IPR002804">
    <property type="entry name" value="Archease"/>
</dbReference>
<comment type="similarity">
    <text evidence="1">Belongs to the archease family.</text>
</comment>
<dbReference type="Proteomes" id="UP000637195">
    <property type="component" value="Unassembled WGS sequence"/>
</dbReference>
<dbReference type="AlphaFoldDB" id="A0A811TA70"/>
<dbReference type="Gene3D" id="3.55.10.10">
    <property type="entry name" value="Archease domain"/>
    <property type="match status" value="1"/>
</dbReference>